<dbReference type="EMBL" id="VOXD01000006">
    <property type="protein sequence ID" value="TXF90641.1"/>
    <property type="molecule type" value="Genomic_DNA"/>
</dbReference>
<dbReference type="OrthoDB" id="5477554at2"/>
<protein>
    <submittedName>
        <fullName evidence="2">Tetratricopeptide repeat protein</fullName>
    </submittedName>
</protein>
<feature type="transmembrane region" description="Helical" evidence="1">
    <location>
        <begin position="384"/>
        <end position="404"/>
    </location>
</feature>
<dbReference type="PANTHER" id="PTHR12558">
    <property type="entry name" value="CELL DIVISION CYCLE 16,23,27"/>
    <property type="match status" value="1"/>
</dbReference>
<dbReference type="AlphaFoldDB" id="A0A5C7FYD6"/>
<dbReference type="Pfam" id="PF14559">
    <property type="entry name" value="TPR_19"/>
    <property type="match status" value="1"/>
</dbReference>
<feature type="transmembrane region" description="Helical" evidence="1">
    <location>
        <begin position="327"/>
        <end position="345"/>
    </location>
</feature>
<dbReference type="Proteomes" id="UP000321907">
    <property type="component" value="Unassembled WGS sequence"/>
</dbReference>
<keyword evidence="1" id="KW-0472">Membrane</keyword>
<dbReference type="PANTHER" id="PTHR12558:SF13">
    <property type="entry name" value="CELL DIVISION CYCLE PROTEIN 27 HOMOLOG"/>
    <property type="match status" value="1"/>
</dbReference>
<evidence type="ECO:0000313" key="2">
    <source>
        <dbReference type="EMBL" id="TXF90641.1"/>
    </source>
</evidence>
<feature type="transmembrane region" description="Helical" evidence="1">
    <location>
        <begin position="261"/>
        <end position="286"/>
    </location>
</feature>
<dbReference type="InterPro" id="IPR019734">
    <property type="entry name" value="TPR_rpt"/>
</dbReference>
<dbReference type="InterPro" id="IPR011990">
    <property type="entry name" value="TPR-like_helical_dom_sf"/>
</dbReference>
<reference evidence="2 3" key="1">
    <citation type="submission" date="2019-08" db="EMBL/GenBank/DDBJ databases">
        <title>Lewinella sp. strain SSH13 Genome sequencing and assembly.</title>
        <authorList>
            <person name="Kim I."/>
        </authorList>
    </citation>
    <scope>NUCLEOTIDE SEQUENCE [LARGE SCALE GENOMIC DNA]</scope>
    <source>
        <strain evidence="2 3">SSH13</strain>
    </source>
</reference>
<proteinExistence type="predicted"/>
<dbReference type="SUPFAM" id="SSF48452">
    <property type="entry name" value="TPR-like"/>
    <property type="match status" value="1"/>
</dbReference>
<sequence>MMDLDDLLNQPYERGRAMMAMKRYEAAICEFSERLAEWPEDAYLMLLIGQCQYELGRLSDAEASIRQSVSTEPKDPFAHHTLGMVLLIRGKNIEEAKQCFDAALALAPEEALPHLGLARYHVVTDDYRTAETYVDRSLAINPTLLKALQLKAMLLAWRGEVEQANRVVEQALRQEPENAETFQIAAYTSDLKGDLRAAVGFQEESLRIAPGREQAQRVLQAKAKAATGTNTSLRGSWLTMGIGLLALVPVSALASKISALWFDWLLIVLCGVVVVKTLLPVVYVSIASKRSFGKVMLFENWHQARNLVHTTGALTCYSVYVYTRVDFYFSAAAFLFVYGLVGLIAQVMPQRWLRRTGFGFLGLAYLLGGVNCVLNFTAAGSSRLISQALFVGVIVFFVLLGLMLPSNKKNEGADY</sequence>
<dbReference type="SMART" id="SM00028">
    <property type="entry name" value="TPR"/>
    <property type="match status" value="4"/>
</dbReference>
<keyword evidence="1" id="KW-1133">Transmembrane helix</keyword>
<dbReference type="Pfam" id="PF13432">
    <property type="entry name" value="TPR_16"/>
    <property type="match status" value="1"/>
</dbReference>
<organism evidence="2 3">
    <name type="scientific">Neolewinella aurantiaca</name>
    <dbReference type="NCBI Taxonomy" id="2602767"/>
    <lineage>
        <taxon>Bacteria</taxon>
        <taxon>Pseudomonadati</taxon>
        <taxon>Bacteroidota</taxon>
        <taxon>Saprospiria</taxon>
        <taxon>Saprospirales</taxon>
        <taxon>Lewinellaceae</taxon>
        <taxon>Neolewinella</taxon>
    </lineage>
</organism>
<evidence type="ECO:0000313" key="3">
    <source>
        <dbReference type="Proteomes" id="UP000321907"/>
    </source>
</evidence>
<name>A0A5C7FYD6_9BACT</name>
<accession>A0A5C7FYD6</accession>
<keyword evidence="1" id="KW-0812">Transmembrane</keyword>
<feature type="transmembrane region" description="Helical" evidence="1">
    <location>
        <begin position="237"/>
        <end position="254"/>
    </location>
</feature>
<dbReference type="RefSeq" id="WP_147929813.1">
    <property type="nucleotide sequence ID" value="NZ_VOXD01000006.1"/>
</dbReference>
<keyword evidence="3" id="KW-1185">Reference proteome</keyword>
<dbReference type="Gene3D" id="1.25.40.10">
    <property type="entry name" value="Tetratricopeptide repeat domain"/>
    <property type="match status" value="1"/>
</dbReference>
<gene>
    <name evidence="2" type="ORF">FUA23_05980</name>
</gene>
<evidence type="ECO:0000256" key="1">
    <source>
        <dbReference type="SAM" id="Phobius"/>
    </source>
</evidence>
<feature type="transmembrane region" description="Helical" evidence="1">
    <location>
        <begin position="357"/>
        <end position="378"/>
    </location>
</feature>
<comment type="caution">
    <text evidence="2">The sequence shown here is derived from an EMBL/GenBank/DDBJ whole genome shotgun (WGS) entry which is preliminary data.</text>
</comment>